<accession>A0AAV4LQN8</accession>
<keyword evidence="1" id="KW-1133">Transmembrane helix</keyword>
<evidence type="ECO:0000313" key="3">
    <source>
        <dbReference type="Proteomes" id="UP001497744"/>
    </source>
</evidence>
<keyword evidence="1" id="KW-0812">Transmembrane</keyword>
<reference evidence="2 3" key="1">
    <citation type="submission" date="2021-06" db="EMBL/GenBank/DDBJ databases">
        <title>Genome sequence of Babesia caballi.</title>
        <authorList>
            <person name="Yamagishi J."/>
            <person name="Kidaka T."/>
            <person name="Ochi A."/>
        </authorList>
    </citation>
    <scope>NUCLEOTIDE SEQUENCE [LARGE SCALE GENOMIC DNA]</scope>
    <source>
        <strain evidence="2">USDA-D6B2</strain>
    </source>
</reference>
<sequence length="332" mass="36245">MSPSGQKSLIEAPINLKEAIDWVLRAIKGLAEEVKKLLDKDASEVATGVLEVMGKSITNLADKLGKATENQVRSFPVLQSYLRTFNENLENVRDYGSSVSDQDRDKLKGWLTGQPSGPIEKLAEGLGKLIGYQDGQVKNGGIGNQSEYQSKYDRNEAKWPQSPDDKRTCALIFLGIAPILFYGLTYLYWWCTDEGDWKSSSFSGSSSTDALSAYLDAMGLKHSEFNQQKSQGSAISKVLDKALPELTKNANEHYPEYLRKLLNDALTKDDSPLSRCYRIVCPFFTPNDTYDVQSTSPASPSFTGYSGLSALAGGAYGLNLGGVGTFVSALLA</sequence>
<comment type="caution">
    <text evidence="2">The sequence shown here is derived from an EMBL/GenBank/DDBJ whole genome shotgun (WGS) entry which is preliminary data.</text>
</comment>
<dbReference type="GeneID" id="94192904"/>
<keyword evidence="3" id="KW-1185">Reference proteome</keyword>
<dbReference type="Pfam" id="PF12785">
    <property type="entry name" value="VESA1_N"/>
    <property type="match status" value="1"/>
</dbReference>
<protein>
    <submittedName>
        <fullName evidence="2">Variant erythrocyte surface antigen-1 family protein</fullName>
    </submittedName>
</protein>
<keyword evidence="1" id="KW-0472">Membrane</keyword>
<proteinExistence type="predicted"/>
<evidence type="ECO:0000313" key="2">
    <source>
        <dbReference type="EMBL" id="GIX61421.1"/>
    </source>
</evidence>
<organism evidence="2 3">
    <name type="scientific">Babesia caballi</name>
    <dbReference type="NCBI Taxonomy" id="5871"/>
    <lineage>
        <taxon>Eukaryota</taxon>
        <taxon>Sar</taxon>
        <taxon>Alveolata</taxon>
        <taxon>Apicomplexa</taxon>
        <taxon>Aconoidasida</taxon>
        <taxon>Piroplasmida</taxon>
        <taxon>Babesiidae</taxon>
        <taxon>Babesia</taxon>
    </lineage>
</organism>
<dbReference type="InterPro" id="IPR024751">
    <property type="entry name" value="VESA1"/>
</dbReference>
<dbReference type="RefSeq" id="XP_067713492.1">
    <property type="nucleotide sequence ID" value="XM_067857391.1"/>
</dbReference>
<dbReference type="AlphaFoldDB" id="A0AAV4LQN8"/>
<name>A0AAV4LQN8_BABCB</name>
<dbReference type="Proteomes" id="UP001497744">
    <property type="component" value="Unassembled WGS sequence"/>
</dbReference>
<gene>
    <name evidence="2" type="ORF">BcabD6B2_08560</name>
</gene>
<evidence type="ECO:0000256" key="1">
    <source>
        <dbReference type="SAM" id="Phobius"/>
    </source>
</evidence>
<feature type="transmembrane region" description="Helical" evidence="1">
    <location>
        <begin position="168"/>
        <end position="190"/>
    </location>
</feature>
<dbReference type="EMBL" id="BPLF01000001">
    <property type="protein sequence ID" value="GIX61421.1"/>
    <property type="molecule type" value="Genomic_DNA"/>
</dbReference>